<feature type="region of interest" description="Disordered" evidence="5">
    <location>
        <begin position="424"/>
        <end position="448"/>
    </location>
</feature>
<keyword evidence="8" id="KW-1185">Reference proteome</keyword>
<dbReference type="Gene3D" id="1.10.880.10">
    <property type="entry name" value="Transcription factor, Skn-1-like, DNA-binding domain"/>
    <property type="match status" value="1"/>
</dbReference>
<organism evidence="7 8">
    <name type="scientific">Schistosoma bovis</name>
    <name type="common">Blood fluke</name>
    <dbReference type="NCBI Taxonomy" id="6184"/>
    <lineage>
        <taxon>Eukaryota</taxon>
        <taxon>Metazoa</taxon>
        <taxon>Spiralia</taxon>
        <taxon>Lophotrochozoa</taxon>
        <taxon>Platyhelminthes</taxon>
        <taxon>Trematoda</taxon>
        <taxon>Digenea</taxon>
        <taxon>Strigeidida</taxon>
        <taxon>Schistosomatoidea</taxon>
        <taxon>Schistosomatidae</taxon>
        <taxon>Schistosoma</taxon>
    </lineage>
</organism>
<dbReference type="SUPFAM" id="SSF47454">
    <property type="entry name" value="A DNA-binding domain in eukaryotic transcription factors"/>
    <property type="match status" value="1"/>
</dbReference>
<dbReference type="PROSITE" id="PS50217">
    <property type="entry name" value="BZIP"/>
    <property type="match status" value="1"/>
</dbReference>
<comment type="caution">
    <text evidence="7">The sequence shown here is derived from an EMBL/GenBank/DDBJ whole genome shotgun (WGS) entry which is preliminary data.</text>
</comment>
<evidence type="ECO:0000259" key="6">
    <source>
        <dbReference type="PROSITE" id="PS50217"/>
    </source>
</evidence>
<feature type="domain" description="BZIP" evidence="6">
    <location>
        <begin position="504"/>
        <end position="562"/>
    </location>
</feature>
<dbReference type="GO" id="GO:0003700">
    <property type="term" value="F:DNA-binding transcription factor activity"/>
    <property type="evidence" value="ECO:0007669"/>
    <property type="project" value="InterPro"/>
</dbReference>
<evidence type="ECO:0000256" key="5">
    <source>
        <dbReference type="SAM" id="MobiDB-lite"/>
    </source>
</evidence>
<feature type="compositionally biased region" description="Low complexity" evidence="5">
    <location>
        <begin position="439"/>
        <end position="448"/>
    </location>
</feature>
<evidence type="ECO:0000313" key="7">
    <source>
        <dbReference type="EMBL" id="RTG87356.1"/>
    </source>
</evidence>
<keyword evidence="3" id="KW-0804">Transcription</keyword>
<gene>
    <name evidence="7" type="ORF">DC041_0012036</name>
</gene>
<dbReference type="EMBL" id="QMKO01001688">
    <property type="protein sequence ID" value="RTG87356.1"/>
    <property type="molecule type" value="Genomic_DNA"/>
</dbReference>
<evidence type="ECO:0000256" key="3">
    <source>
        <dbReference type="ARBA" id="ARBA00023163"/>
    </source>
</evidence>
<sequence length="600" mass="67586">MGNPRVFFVLLSDGYFKVKNVVWGCDLVFFNQLVDPYKQKGLNFGVNSLIQINISVFVLFHELYPSKEASTIPADRDGILSTQVHAISSTYFEKQDFITALHKMDLELSVEEAHFIFQTNHLPLSLFRSVYPGASTKTNPLVHCKAGTSSFVDTCEVEVVADPDISVNGFPSPSPTFATGFPPISPTDSWVEQNNRDSVDAQSISLLSLNLDSDEEKATSSLPTASGHKVSSVESVNSEEVSVQETKVDLLSHSTVCSRNCSGYSENTNIHHQVLKPSGNTFTVPLSDNNSWVSDVMTQSVNYLHRKTDPQLRSESSSSLDDLHRRGSLDDNKELINIVQCSSSSDSELDYKFDQEYFIHYNNLQNSRSLKLVDTNSVVHTSGNWPRDNSKLSRLEHKRIYSEPIDKSLDTESQIISPVLYHQNSSSYSNSKDNVYEKSSSSTCSNSAVSKRSDRYIRDIDVLEVAGVPFSYEDVVYSTNEEFRHLRATRGLTEEQLTAMSDARRRATNRQAAERCRRSKVAARDELAERLADLRLQRQALNKRLVKARQRKRDARDNLTEEQNRLLHMLHDSNGCTLKPSDWRIHLTTEDEIVVVSVGH</sequence>
<feature type="region of interest" description="Disordered" evidence="5">
    <location>
        <begin position="307"/>
        <end position="326"/>
    </location>
</feature>
<reference evidence="7 8" key="1">
    <citation type="journal article" date="2019" name="PLoS Pathog.">
        <title>Genome sequence of the bovine parasite Schistosoma bovis Tanzania.</title>
        <authorList>
            <person name="Oey H."/>
            <person name="Zakrzewski M."/>
            <person name="Gobert G."/>
            <person name="Gravermann K."/>
            <person name="Stoye J."/>
            <person name="Jones M."/>
            <person name="Mcmanus D."/>
            <person name="Krause L."/>
        </authorList>
    </citation>
    <scope>NUCLEOTIDE SEQUENCE [LARGE SCALE GENOMIC DNA]</scope>
    <source>
        <strain evidence="7 8">TAN1997</strain>
    </source>
</reference>
<dbReference type="Pfam" id="PF03131">
    <property type="entry name" value="bZIP_Maf"/>
    <property type="match status" value="1"/>
</dbReference>
<evidence type="ECO:0000256" key="4">
    <source>
        <dbReference type="SAM" id="Coils"/>
    </source>
</evidence>
<keyword evidence="2" id="KW-0238">DNA-binding</keyword>
<evidence type="ECO:0000256" key="2">
    <source>
        <dbReference type="ARBA" id="ARBA00023125"/>
    </source>
</evidence>
<name>A0A430QI69_SCHBO</name>
<dbReference type="Proteomes" id="UP000290809">
    <property type="component" value="Unassembled WGS sequence"/>
</dbReference>
<dbReference type="STRING" id="6184.A0A430QI69"/>
<dbReference type="InterPro" id="IPR004827">
    <property type="entry name" value="bZIP"/>
</dbReference>
<dbReference type="CDD" id="cd14691">
    <property type="entry name" value="bZIP_XBP1"/>
    <property type="match status" value="1"/>
</dbReference>
<evidence type="ECO:0000313" key="8">
    <source>
        <dbReference type="Proteomes" id="UP000290809"/>
    </source>
</evidence>
<dbReference type="InterPro" id="IPR004826">
    <property type="entry name" value="bZIP_Maf"/>
</dbReference>
<accession>A0A430QI69</accession>
<dbReference type="AlphaFoldDB" id="A0A430QI69"/>
<proteinExistence type="predicted"/>
<dbReference type="GO" id="GO:0003677">
    <property type="term" value="F:DNA binding"/>
    <property type="evidence" value="ECO:0007669"/>
    <property type="project" value="UniProtKB-KW"/>
</dbReference>
<protein>
    <recommendedName>
        <fullName evidence="6">BZIP domain-containing protein</fullName>
    </recommendedName>
</protein>
<feature type="coiled-coil region" evidence="4">
    <location>
        <begin position="524"/>
        <end position="565"/>
    </location>
</feature>
<feature type="compositionally biased region" description="Polar residues" evidence="5">
    <location>
        <begin position="424"/>
        <end position="433"/>
    </location>
</feature>
<feature type="region of interest" description="Disordered" evidence="5">
    <location>
        <begin position="217"/>
        <end position="238"/>
    </location>
</feature>
<dbReference type="InterPro" id="IPR008917">
    <property type="entry name" value="TF_DNA-bd_sf"/>
</dbReference>
<keyword evidence="4" id="KW-0175">Coiled coil</keyword>
<keyword evidence="1" id="KW-0805">Transcription regulation</keyword>
<evidence type="ECO:0000256" key="1">
    <source>
        <dbReference type="ARBA" id="ARBA00023015"/>
    </source>
</evidence>